<organism evidence="1 2">
    <name type="scientific">Bacillus pumilus</name>
    <name type="common">Bacillus mesentericus</name>
    <dbReference type="NCBI Taxonomy" id="1408"/>
    <lineage>
        <taxon>Bacteria</taxon>
        <taxon>Bacillati</taxon>
        <taxon>Bacillota</taxon>
        <taxon>Bacilli</taxon>
        <taxon>Bacillales</taxon>
        <taxon>Bacillaceae</taxon>
        <taxon>Bacillus</taxon>
    </lineage>
</organism>
<protein>
    <submittedName>
        <fullName evidence="1">Uncharacterized protein</fullName>
    </submittedName>
</protein>
<dbReference type="AlphaFoldDB" id="A0AB34QZ47"/>
<accession>A0AB34QZ47</accession>
<gene>
    <name evidence="1" type="ORF">B4127_1397</name>
</gene>
<comment type="caution">
    <text evidence="1">The sequence shown here is derived from an EMBL/GenBank/DDBJ whole genome shotgun (WGS) entry which is preliminary data.</text>
</comment>
<proteinExistence type="predicted"/>
<dbReference type="EMBL" id="JXCL01000011">
    <property type="protein sequence ID" value="KIL22455.1"/>
    <property type="molecule type" value="Genomic_DNA"/>
</dbReference>
<sequence>MERSAEKKNDARIHSDFLTSEKIGTTDQFVNELIHEVFNIPLERVSEMTFEDLEKLFENNWDGPTFNEEPEILLRKFN</sequence>
<evidence type="ECO:0000313" key="2">
    <source>
        <dbReference type="Proteomes" id="UP000031978"/>
    </source>
</evidence>
<name>A0AB34QZ47_BACPU</name>
<reference evidence="1 2" key="1">
    <citation type="submission" date="2014-12" db="EMBL/GenBank/DDBJ databases">
        <title>Draft Genome Sequences of Five Spore-Forming Food Isolates of Bacillus pumilus.</title>
        <authorList>
            <person name="de Jong A."/>
            <person name="van Heel A.J."/>
            <person name="Montalban-Lopez M."/>
            <person name="Krawczyk A.O."/>
            <person name="Berendsen E.M."/>
            <person name="Wells-Bennik M."/>
            <person name="Kuipers O.P."/>
        </authorList>
    </citation>
    <scope>NUCLEOTIDE SEQUENCE [LARGE SCALE GENOMIC DNA]</scope>
    <source>
        <strain evidence="1 2">B4127</strain>
    </source>
</reference>
<dbReference type="Proteomes" id="UP000031978">
    <property type="component" value="Unassembled WGS sequence"/>
</dbReference>
<evidence type="ECO:0000313" key="1">
    <source>
        <dbReference type="EMBL" id="KIL22455.1"/>
    </source>
</evidence>